<evidence type="ECO:0000313" key="3">
    <source>
        <dbReference type="EMBL" id="EAT17072.1"/>
    </source>
</evidence>
<dbReference type="Proteomes" id="UP000005695">
    <property type="component" value="Unassembled WGS sequence"/>
</dbReference>
<dbReference type="AlphaFoldDB" id="Q1K3A2"/>
<dbReference type="InterPro" id="IPR013783">
    <property type="entry name" value="Ig-like_fold"/>
</dbReference>
<dbReference type="EMBL" id="AAEW02000002">
    <property type="protein sequence ID" value="EAT17072.1"/>
    <property type="molecule type" value="Genomic_DNA"/>
</dbReference>
<feature type="chain" id="PRO_5004192712" evidence="2">
    <location>
        <begin position="24"/>
        <end position="134"/>
    </location>
</feature>
<comment type="caution">
    <text evidence="3">The sequence shown here is derived from an EMBL/GenBank/DDBJ whole genome shotgun (WGS) entry which is preliminary data.</text>
</comment>
<reference evidence="3" key="2">
    <citation type="submission" date="2006-05" db="EMBL/GenBank/DDBJ databases">
        <title>Sequencing of the draft genome and assembly of Desulfuromonas acetoxidans DSM 684.</title>
        <authorList>
            <consortium name="US DOE Joint Genome Institute (JGI-PGF)"/>
            <person name="Copeland A."/>
            <person name="Lucas S."/>
            <person name="Lapidus A."/>
            <person name="Barry K."/>
            <person name="Detter J.C."/>
            <person name="Glavina del Rio T."/>
            <person name="Hammon N."/>
            <person name="Israni S."/>
            <person name="Dalin E."/>
            <person name="Tice H."/>
            <person name="Bruce D."/>
            <person name="Pitluck S."/>
            <person name="Richardson P."/>
        </authorList>
    </citation>
    <scope>NUCLEOTIDE SEQUENCE [LARGE SCALE GENOMIC DNA]</scope>
    <source>
        <strain evidence="3">DSM 684</strain>
    </source>
</reference>
<protein>
    <submittedName>
        <fullName evidence="3">Uncharacterized protein</fullName>
    </submittedName>
</protein>
<sequence length="134" mass="15003">MKTSKNVLLAILLTFIFVSMAQAGTQVQINQQAMVKAEINNVTHNTVRAAVKLFGYDDAGTVIGHLCQETYLGADRTTTLEFNWQAPAYATGVYWSPKVEVGGNCVNQDTTYDHDSDSDSDSDDHDYYDYYDYH</sequence>
<evidence type="ECO:0000256" key="1">
    <source>
        <dbReference type="SAM" id="MobiDB-lite"/>
    </source>
</evidence>
<organism evidence="3 4">
    <name type="scientific">Desulfuromonas acetoxidans (strain DSM 684 / 11070)</name>
    <dbReference type="NCBI Taxonomy" id="281689"/>
    <lineage>
        <taxon>Bacteria</taxon>
        <taxon>Pseudomonadati</taxon>
        <taxon>Thermodesulfobacteriota</taxon>
        <taxon>Desulfuromonadia</taxon>
        <taxon>Desulfuromonadales</taxon>
        <taxon>Desulfuromonadaceae</taxon>
        <taxon>Desulfuromonas</taxon>
    </lineage>
</organism>
<keyword evidence="4" id="KW-1185">Reference proteome</keyword>
<gene>
    <name evidence="3" type="ORF">Dace_2938</name>
</gene>
<dbReference type="OrthoDB" id="5405845at2"/>
<dbReference type="RefSeq" id="WP_005997984.1">
    <property type="nucleotide sequence ID" value="NZ_AAEW02000002.1"/>
</dbReference>
<proteinExistence type="predicted"/>
<feature type="signal peptide" evidence="2">
    <location>
        <begin position="1"/>
        <end position="23"/>
    </location>
</feature>
<name>Q1K3A2_DESA6</name>
<evidence type="ECO:0000256" key="2">
    <source>
        <dbReference type="SAM" id="SignalP"/>
    </source>
</evidence>
<evidence type="ECO:0000313" key="4">
    <source>
        <dbReference type="Proteomes" id="UP000005695"/>
    </source>
</evidence>
<dbReference type="Gene3D" id="2.60.40.10">
    <property type="entry name" value="Immunoglobulins"/>
    <property type="match status" value="1"/>
</dbReference>
<accession>Q1K3A2</accession>
<reference evidence="3" key="1">
    <citation type="submission" date="2006-05" db="EMBL/GenBank/DDBJ databases">
        <title>Annotation of the draft genome assembly of Desulfuromonas acetoxidans DSM 684.</title>
        <authorList>
            <consortium name="US DOE Joint Genome Institute (JGI-ORNL)"/>
            <person name="Larimer F."/>
            <person name="Land M."/>
            <person name="Hauser L."/>
        </authorList>
    </citation>
    <scope>NUCLEOTIDE SEQUENCE [LARGE SCALE GENOMIC DNA]</scope>
    <source>
        <strain evidence="3">DSM 684</strain>
    </source>
</reference>
<feature type="region of interest" description="Disordered" evidence="1">
    <location>
        <begin position="106"/>
        <end position="125"/>
    </location>
</feature>
<keyword evidence="2" id="KW-0732">Signal</keyword>